<evidence type="ECO:0000313" key="5">
    <source>
        <dbReference type="Proteomes" id="UP000182783"/>
    </source>
</evidence>
<feature type="transmembrane region" description="Helical" evidence="1">
    <location>
        <begin position="122"/>
        <end position="139"/>
    </location>
</feature>
<keyword evidence="1" id="KW-0812">Transmembrane</keyword>
<evidence type="ECO:0000256" key="1">
    <source>
        <dbReference type="SAM" id="Phobius"/>
    </source>
</evidence>
<dbReference type="Proteomes" id="UP000070252">
    <property type="component" value="Unassembled WGS sequence"/>
</dbReference>
<keyword evidence="1" id="KW-0472">Membrane</keyword>
<keyword evidence="4" id="KW-1185">Reference proteome</keyword>
<evidence type="ECO:0000313" key="3">
    <source>
        <dbReference type="EMBL" id="SDM96849.1"/>
    </source>
</evidence>
<proteinExistence type="predicted"/>
<keyword evidence="1" id="KW-1133">Transmembrane helix</keyword>
<evidence type="ECO:0000313" key="4">
    <source>
        <dbReference type="Proteomes" id="UP000070252"/>
    </source>
</evidence>
<accession>A0A1G9XJ35</accession>
<sequence length="151" mass="17058">MYLFPLHLQRIGSWGKLVNLFPTYPRGMMNSAVVQNEGDFMSFRINKNEQNAKKALPAYLIGLFGMLLSVVIALGILGLTDFELYSYSILFVFPLGAIALGMISTSVYTWRIVTGGYEPSRQNYAVSLIMALITFFRYSDLMVETKSKYLP</sequence>
<evidence type="ECO:0000313" key="2">
    <source>
        <dbReference type="EMBL" id="KWX71805.1"/>
    </source>
</evidence>
<dbReference type="EMBL" id="LIPY01000121">
    <property type="protein sequence ID" value="KWX71805.1"/>
    <property type="molecule type" value="Genomic_DNA"/>
</dbReference>
<dbReference type="Proteomes" id="UP000182783">
    <property type="component" value="Unassembled WGS sequence"/>
</dbReference>
<dbReference type="EMBL" id="FNGM01000022">
    <property type="protein sequence ID" value="SDM96849.1"/>
    <property type="molecule type" value="Genomic_DNA"/>
</dbReference>
<protein>
    <submittedName>
        <fullName evidence="3">Uncharacterized protein</fullName>
    </submittedName>
</protein>
<name>A0A1G9XJ35_9BACL</name>
<gene>
    <name evidence="2" type="ORF">AML91_21835</name>
    <name evidence="3" type="ORF">SAMN05216191_12248</name>
</gene>
<feature type="transmembrane region" description="Helical" evidence="1">
    <location>
        <begin position="56"/>
        <end position="79"/>
    </location>
</feature>
<reference evidence="3 5" key="2">
    <citation type="submission" date="2016-10" db="EMBL/GenBank/DDBJ databases">
        <authorList>
            <person name="de Groot N.N."/>
        </authorList>
    </citation>
    <scope>NUCLEOTIDE SEQUENCE [LARGE SCALE GENOMIC DNA]</scope>
    <source>
        <strain evidence="3 5">CGMCC 1.10239</strain>
    </source>
</reference>
<organism evidence="3 5">
    <name type="scientific">Paenibacillus jilunlii</name>
    <dbReference type="NCBI Taxonomy" id="682956"/>
    <lineage>
        <taxon>Bacteria</taxon>
        <taxon>Bacillati</taxon>
        <taxon>Bacillota</taxon>
        <taxon>Bacilli</taxon>
        <taxon>Bacillales</taxon>
        <taxon>Paenibacillaceae</taxon>
        <taxon>Paenibacillus</taxon>
    </lineage>
</organism>
<feature type="transmembrane region" description="Helical" evidence="1">
    <location>
        <begin position="85"/>
        <end position="110"/>
    </location>
</feature>
<dbReference type="AlphaFoldDB" id="A0A1G9XJ35"/>
<reference evidence="2 4" key="1">
    <citation type="submission" date="2015-08" db="EMBL/GenBank/DDBJ databases">
        <title>Genome of Paenibacillus jilunlii.</title>
        <authorList>
            <person name="Sant'Anna F.H."/>
            <person name="Ambrosini A."/>
            <person name="Souza R."/>
            <person name="Bach E."/>
            <person name="Fernandes G."/>
            <person name="Balsanelli E."/>
            <person name="Baura V.A."/>
            <person name="Pedrosa F.O."/>
            <person name="Souza E.M."/>
            <person name="Passaglia L."/>
        </authorList>
    </citation>
    <scope>NUCLEOTIDE SEQUENCE [LARGE SCALE GENOMIC DNA]</scope>
    <source>
        <strain evidence="2 4">DSM 23019</strain>
    </source>
</reference>